<evidence type="ECO:0000313" key="4">
    <source>
        <dbReference type="Proteomes" id="UP001529085"/>
    </source>
</evidence>
<dbReference type="Proteomes" id="UP001529085">
    <property type="component" value="Unassembled WGS sequence"/>
</dbReference>
<proteinExistence type="inferred from homology"/>
<dbReference type="Gene3D" id="3.40.1350.10">
    <property type="match status" value="1"/>
</dbReference>
<accession>A0ABT6FZ06</accession>
<dbReference type="PANTHER" id="PTHR34039">
    <property type="entry name" value="UPF0102 PROTEIN YRAN"/>
    <property type="match status" value="1"/>
</dbReference>
<dbReference type="CDD" id="cd20736">
    <property type="entry name" value="PoNe_Nuclease"/>
    <property type="match status" value="1"/>
</dbReference>
<keyword evidence="4" id="KW-1185">Reference proteome</keyword>
<dbReference type="InterPro" id="IPR003509">
    <property type="entry name" value="UPF0102_YraN-like"/>
</dbReference>
<gene>
    <name evidence="3" type="ORF">P7122_04030</name>
</gene>
<dbReference type="HAMAP" id="MF_00048">
    <property type="entry name" value="UPF0102"/>
    <property type="match status" value="1"/>
</dbReference>
<evidence type="ECO:0000313" key="3">
    <source>
        <dbReference type="EMBL" id="MDG4715030.1"/>
    </source>
</evidence>
<evidence type="ECO:0000256" key="1">
    <source>
        <dbReference type="ARBA" id="ARBA00006738"/>
    </source>
</evidence>
<dbReference type="SUPFAM" id="SSF52980">
    <property type="entry name" value="Restriction endonuclease-like"/>
    <property type="match status" value="1"/>
</dbReference>
<dbReference type="InterPro" id="IPR011335">
    <property type="entry name" value="Restrct_endonuc-II-like"/>
</dbReference>
<name>A0ABT6FZ06_9FLAO</name>
<dbReference type="EMBL" id="JARSBN010000002">
    <property type="protein sequence ID" value="MDG4715030.1"/>
    <property type="molecule type" value="Genomic_DNA"/>
</dbReference>
<protein>
    <recommendedName>
        <fullName evidence="2">UPF0102 protein P7122_04030</fullName>
    </recommendedName>
</protein>
<dbReference type="RefSeq" id="WP_278004498.1">
    <property type="nucleotide sequence ID" value="NZ_JARSBN010000002.1"/>
</dbReference>
<reference evidence="3 4" key="1">
    <citation type="submission" date="2023-03" db="EMBL/GenBank/DDBJ databases">
        <title>Strain YYF002 represents a novel species in the genus Winogradskyella isolated from seawater.</title>
        <authorList>
            <person name="Fu Z.-Y."/>
        </authorList>
    </citation>
    <scope>NUCLEOTIDE SEQUENCE [LARGE SCALE GENOMIC DNA]</scope>
    <source>
        <strain evidence="3 4">YYF002</strain>
    </source>
</reference>
<comment type="caution">
    <text evidence="3">The sequence shown here is derived from an EMBL/GenBank/DDBJ whole genome shotgun (WGS) entry which is preliminary data.</text>
</comment>
<comment type="similarity">
    <text evidence="1 2">Belongs to the UPF0102 family.</text>
</comment>
<evidence type="ECO:0000256" key="2">
    <source>
        <dbReference type="HAMAP-Rule" id="MF_00048"/>
    </source>
</evidence>
<dbReference type="InterPro" id="IPR011856">
    <property type="entry name" value="tRNA_endonuc-like_dom_sf"/>
</dbReference>
<sequence>MAQHNELGKKGEQLAVDFLIENSYDIVERNYRFDKAEVDIIAQKGDILAIVEVKTRSSLEFGNPQDFVKPKQIKNLVKAVDEYVTENDLDVEVRFDIIAIVKENKAYKIEHLENAFYHF</sequence>
<dbReference type="Pfam" id="PF02021">
    <property type="entry name" value="UPF0102"/>
    <property type="match status" value="1"/>
</dbReference>
<dbReference type="PANTHER" id="PTHR34039:SF1">
    <property type="entry name" value="UPF0102 PROTEIN YRAN"/>
    <property type="match status" value="1"/>
</dbReference>
<organism evidence="3 4">
    <name type="scientific">Winogradskyella marincola</name>
    <dbReference type="NCBI Taxonomy" id="3037795"/>
    <lineage>
        <taxon>Bacteria</taxon>
        <taxon>Pseudomonadati</taxon>
        <taxon>Bacteroidota</taxon>
        <taxon>Flavobacteriia</taxon>
        <taxon>Flavobacteriales</taxon>
        <taxon>Flavobacteriaceae</taxon>
        <taxon>Winogradskyella</taxon>
    </lineage>
</organism>